<dbReference type="PANTHER" id="PTHR11261">
    <property type="entry name" value="INTERPHOTORECEPTOR RETINOID-BINDING PROTEIN"/>
    <property type="match status" value="1"/>
</dbReference>
<dbReference type="Pfam" id="PF14684">
    <property type="entry name" value="Tricorn_C1"/>
    <property type="match status" value="1"/>
</dbReference>
<dbReference type="EMBL" id="VKKY01000001">
    <property type="protein sequence ID" value="KAA3439329.1"/>
    <property type="molecule type" value="Genomic_DNA"/>
</dbReference>
<organism evidence="2 3">
    <name type="scientific">Rufibacter hautae</name>
    <dbReference type="NCBI Taxonomy" id="2595005"/>
    <lineage>
        <taxon>Bacteria</taxon>
        <taxon>Pseudomonadati</taxon>
        <taxon>Bacteroidota</taxon>
        <taxon>Cytophagia</taxon>
        <taxon>Cytophagales</taxon>
        <taxon>Hymenobacteraceae</taxon>
        <taxon>Rufibacter</taxon>
    </lineage>
</organism>
<dbReference type="PANTHER" id="PTHR11261:SF3">
    <property type="entry name" value="RETINOL-BINDING PROTEIN 3"/>
    <property type="match status" value="1"/>
</dbReference>
<dbReference type="Proteomes" id="UP000324133">
    <property type="component" value="Unassembled WGS sequence"/>
</dbReference>
<dbReference type="InterPro" id="IPR028204">
    <property type="entry name" value="Tricorn_C1"/>
</dbReference>
<dbReference type="InterPro" id="IPR029045">
    <property type="entry name" value="ClpP/crotonase-like_dom_sf"/>
</dbReference>
<dbReference type="InterPro" id="IPR036034">
    <property type="entry name" value="PDZ_sf"/>
</dbReference>
<dbReference type="InterPro" id="IPR005151">
    <property type="entry name" value="Tail-specific_protease"/>
</dbReference>
<comment type="caution">
    <text evidence="2">The sequence shown here is derived from an EMBL/GenBank/DDBJ whole genome shotgun (WGS) entry which is preliminary data.</text>
</comment>
<dbReference type="Gene3D" id="3.30.750.44">
    <property type="match status" value="1"/>
</dbReference>
<dbReference type="GO" id="GO:0008236">
    <property type="term" value="F:serine-type peptidase activity"/>
    <property type="evidence" value="ECO:0007669"/>
    <property type="project" value="InterPro"/>
</dbReference>
<protein>
    <submittedName>
        <fullName evidence="2">Peptidase</fullName>
    </submittedName>
</protein>
<sequence>MLGRSGAIKIGVMVAIIMVQSALLLGQTKKLTKEQYQTDFTYFWKAIGEDYCYFDKKQTDWPKVPALYQFQLDSVTDNRQFVSLLERVFTELYDHHASLNTNSPQSPRMVPSGTDVWAEFVNGKPMILEVRRGLGAEKVGLRAGMEVVSVNDVPVQDALRPFLGKSLKTVDPEAQNFALRMLLAGNHVQTRKITVQDKGKRRTFYSDAPKMLLEDIRYPAKVESRIINGIGYIKINNCLFDNKLIPAFDSVLNSLEETKALVLDLRETPSGGNTTVARAILGRFITKDQFYQKHELTAEERQYGVKRSWVEVVSPRGKAYEKPMAVLVGHWTGSVGEGITIAFDGLQRATTVGTRMAGLNGAIYSYQMPHTNIGFSFPVEKLFHVNGSPRETYTPAILVDFTKEVAAAKTDVVLEKAIVHLNSKKK</sequence>
<keyword evidence="3" id="KW-1185">Reference proteome</keyword>
<gene>
    <name evidence="2" type="ORF">FOA19_01195</name>
</gene>
<dbReference type="Pfam" id="PF03572">
    <property type="entry name" value="Peptidase_S41"/>
    <property type="match status" value="1"/>
</dbReference>
<dbReference type="SMART" id="SM00245">
    <property type="entry name" value="TSPc"/>
    <property type="match status" value="1"/>
</dbReference>
<proteinExistence type="predicted"/>
<dbReference type="Gene3D" id="3.90.226.10">
    <property type="entry name" value="2-enoyl-CoA Hydratase, Chain A, domain 1"/>
    <property type="match status" value="1"/>
</dbReference>
<dbReference type="OrthoDB" id="9812068at2"/>
<accession>A0A5B6TIY1</accession>
<evidence type="ECO:0000313" key="3">
    <source>
        <dbReference type="Proteomes" id="UP000324133"/>
    </source>
</evidence>
<dbReference type="SUPFAM" id="SSF52096">
    <property type="entry name" value="ClpP/crotonase"/>
    <property type="match status" value="1"/>
</dbReference>
<dbReference type="GO" id="GO:0006508">
    <property type="term" value="P:proteolysis"/>
    <property type="evidence" value="ECO:0007669"/>
    <property type="project" value="InterPro"/>
</dbReference>
<reference evidence="2 3" key="1">
    <citation type="submission" date="2019-07" db="EMBL/GenBank/DDBJ databases">
        <title>Rufibacter sp. nov., isolated from lake sediment.</title>
        <authorList>
            <person name="Qu J.-H."/>
        </authorList>
    </citation>
    <scope>NUCLEOTIDE SEQUENCE [LARGE SCALE GENOMIC DNA]</scope>
    <source>
        <strain evidence="2 3">NBS58-1</strain>
    </source>
</reference>
<evidence type="ECO:0000259" key="1">
    <source>
        <dbReference type="SMART" id="SM00245"/>
    </source>
</evidence>
<dbReference type="AlphaFoldDB" id="A0A5B6TIY1"/>
<name>A0A5B6TIY1_9BACT</name>
<dbReference type="Gene3D" id="2.30.42.10">
    <property type="match status" value="1"/>
</dbReference>
<dbReference type="SUPFAM" id="SSF50156">
    <property type="entry name" value="PDZ domain-like"/>
    <property type="match status" value="1"/>
</dbReference>
<evidence type="ECO:0000313" key="2">
    <source>
        <dbReference type="EMBL" id="KAA3439329.1"/>
    </source>
</evidence>
<feature type="domain" description="Tail specific protease" evidence="1">
    <location>
        <begin position="199"/>
        <end position="400"/>
    </location>
</feature>